<gene>
    <name evidence="1 2" type="primary">xseB</name>
    <name evidence="2" type="ORF">KQI42_06030</name>
</gene>
<comment type="subunit">
    <text evidence="1">Heterooligomer composed of large and small subunits.</text>
</comment>
<evidence type="ECO:0000313" key="3">
    <source>
        <dbReference type="Proteomes" id="UP000749471"/>
    </source>
</evidence>
<keyword evidence="3" id="KW-1185">Reference proteome</keyword>
<dbReference type="PIRSF" id="PIRSF006488">
    <property type="entry name" value="Exonuc_VII_S"/>
    <property type="match status" value="1"/>
</dbReference>
<keyword evidence="1" id="KW-0963">Cytoplasm</keyword>
<dbReference type="EMBL" id="JAHLPM010000004">
    <property type="protein sequence ID" value="MBU5437556.1"/>
    <property type="molecule type" value="Genomic_DNA"/>
</dbReference>
<protein>
    <recommendedName>
        <fullName evidence="1">Exodeoxyribonuclease 7 small subunit</fullName>
        <ecNumber evidence="1">3.1.11.6</ecNumber>
    </recommendedName>
    <alternativeName>
        <fullName evidence="1">Exodeoxyribonuclease VII small subunit</fullName>
        <shortName evidence="1">Exonuclease VII small subunit</shortName>
    </alternativeName>
</protein>
<dbReference type="InterPro" id="IPR003761">
    <property type="entry name" value="Exonuc_VII_S"/>
</dbReference>
<dbReference type="EC" id="3.1.11.6" evidence="1"/>
<comment type="caution">
    <text evidence="2">The sequence shown here is derived from an EMBL/GenBank/DDBJ whole genome shotgun (WGS) entry which is preliminary data.</text>
</comment>
<organism evidence="2 3">
    <name type="scientific">Tissierella simiarum</name>
    <dbReference type="NCBI Taxonomy" id="2841534"/>
    <lineage>
        <taxon>Bacteria</taxon>
        <taxon>Bacillati</taxon>
        <taxon>Bacillota</taxon>
        <taxon>Tissierellia</taxon>
        <taxon>Tissierellales</taxon>
        <taxon>Tissierellaceae</taxon>
        <taxon>Tissierella</taxon>
    </lineage>
</organism>
<dbReference type="NCBIfam" id="TIGR01280">
    <property type="entry name" value="xseB"/>
    <property type="match status" value="1"/>
</dbReference>
<dbReference type="PANTHER" id="PTHR34137:SF1">
    <property type="entry name" value="EXODEOXYRIBONUCLEASE 7 SMALL SUBUNIT"/>
    <property type="match status" value="1"/>
</dbReference>
<dbReference type="GO" id="GO:0008855">
    <property type="term" value="F:exodeoxyribonuclease VII activity"/>
    <property type="evidence" value="ECO:0007669"/>
    <property type="project" value="UniProtKB-EC"/>
</dbReference>
<evidence type="ECO:0000313" key="2">
    <source>
        <dbReference type="EMBL" id="MBU5437556.1"/>
    </source>
</evidence>
<dbReference type="RefSeq" id="WP_216517793.1">
    <property type="nucleotide sequence ID" value="NZ_JAHLPM010000004.1"/>
</dbReference>
<sequence length="77" mass="8888">MDLNNLSYEKAILQLENILEELEGDSLTLDKSLEKFKEGTELYKYCLQLLNKAEGEIKILLKDDEGSLSEVDFQMED</sequence>
<comment type="function">
    <text evidence="1">Bidirectionally degrades single-stranded DNA into large acid-insoluble oligonucleotides, which are then degraded further into small acid-soluble oligonucleotides.</text>
</comment>
<dbReference type="Proteomes" id="UP000749471">
    <property type="component" value="Unassembled WGS sequence"/>
</dbReference>
<keyword evidence="1" id="KW-0540">Nuclease</keyword>
<accession>A0ABS6E4T1</accession>
<proteinExistence type="inferred from homology"/>
<keyword evidence="1" id="KW-0269">Exonuclease</keyword>
<dbReference type="Pfam" id="PF02609">
    <property type="entry name" value="Exonuc_VII_S"/>
    <property type="match status" value="1"/>
</dbReference>
<dbReference type="PANTHER" id="PTHR34137">
    <property type="entry name" value="EXODEOXYRIBONUCLEASE 7 SMALL SUBUNIT"/>
    <property type="match status" value="1"/>
</dbReference>
<reference evidence="2 3" key="1">
    <citation type="submission" date="2021-06" db="EMBL/GenBank/DDBJ databases">
        <authorList>
            <person name="Sun Q."/>
            <person name="Li D."/>
        </authorList>
    </citation>
    <scope>NUCLEOTIDE SEQUENCE [LARGE SCALE GENOMIC DNA]</scope>
    <source>
        <strain evidence="2 3">MSJ-40</strain>
    </source>
</reference>
<comment type="subcellular location">
    <subcellularLocation>
        <location evidence="1">Cytoplasm</location>
    </subcellularLocation>
</comment>
<keyword evidence="1 2" id="KW-0378">Hydrolase</keyword>
<comment type="catalytic activity">
    <reaction evidence="1">
        <text>Exonucleolytic cleavage in either 5'- to 3'- or 3'- to 5'-direction to yield nucleoside 5'-phosphates.</text>
        <dbReference type="EC" id="3.1.11.6"/>
    </reaction>
</comment>
<dbReference type="HAMAP" id="MF_00337">
    <property type="entry name" value="Exonuc_7_S"/>
    <property type="match status" value="1"/>
</dbReference>
<evidence type="ECO:0000256" key="1">
    <source>
        <dbReference type="HAMAP-Rule" id="MF_00337"/>
    </source>
</evidence>
<comment type="similarity">
    <text evidence="1">Belongs to the XseB family.</text>
</comment>
<name>A0ABS6E4T1_9FIRM</name>